<dbReference type="GO" id="GO:0009055">
    <property type="term" value="F:electron transfer activity"/>
    <property type="evidence" value="ECO:0007669"/>
    <property type="project" value="InterPro"/>
</dbReference>
<keyword evidence="2 4" id="KW-0479">Metal-binding</keyword>
<dbReference type="GO" id="GO:0020037">
    <property type="term" value="F:heme binding"/>
    <property type="evidence" value="ECO:0007669"/>
    <property type="project" value="InterPro"/>
</dbReference>
<dbReference type="EMBL" id="CP002955">
    <property type="protein sequence ID" value="AEL27950.1"/>
    <property type="molecule type" value="Genomic_DNA"/>
</dbReference>
<evidence type="ECO:0000256" key="4">
    <source>
        <dbReference type="PROSITE-ProRule" id="PRU00433"/>
    </source>
</evidence>
<accession>G0IVF1</accession>
<reference evidence="9" key="1">
    <citation type="submission" date="2011-07" db="EMBL/GenBank/DDBJ databases">
        <title>The complete genome of Cyclobacterium marinum DSM 745.</title>
        <authorList>
            <person name="Lucas S."/>
            <person name="Han J."/>
            <person name="Lapidus A."/>
            <person name="Bruce D."/>
            <person name="Goodwin L."/>
            <person name="Pitluck S."/>
            <person name="Peters L."/>
            <person name="Kyrpides N."/>
            <person name="Mavromatis K."/>
            <person name="Ivanova N."/>
            <person name="Ovchinnikova G."/>
            <person name="Chertkov O."/>
            <person name="Detter J.C."/>
            <person name="Tapia R."/>
            <person name="Han C."/>
            <person name="Land M."/>
            <person name="Hauser L."/>
            <person name="Markowitz V."/>
            <person name="Cheng J.-F."/>
            <person name="Hugenholtz P."/>
            <person name="Woyke T."/>
            <person name="Wu D."/>
            <person name="Tindall B."/>
            <person name="Schuetze A."/>
            <person name="Brambilla E."/>
            <person name="Klenk H.-P."/>
            <person name="Eisen J.A."/>
        </authorList>
    </citation>
    <scope>NUCLEOTIDE SEQUENCE [LARGE SCALE GENOMIC DNA]</scope>
    <source>
        <strain evidence="9">ATCC 25205 / DSM 745 / LMG 13164 / NCIMB 1802</strain>
    </source>
</reference>
<dbReference type="eggNOG" id="COG1413">
    <property type="taxonomic scope" value="Bacteria"/>
</dbReference>
<dbReference type="PROSITE" id="PS51007">
    <property type="entry name" value="CYTC"/>
    <property type="match status" value="1"/>
</dbReference>
<keyword evidence="5" id="KW-0732">Signal</keyword>
<dbReference type="Pfam" id="PF00034">
    <property type="entry name" value="Cytochrom_C"/>
    <property type="match status" value="1"/>
</dbReference>
<evidence type="ECO:0000259" key="6">
    <source>
        <dbReference type="PROSITE" id="PS50020"/>
    </source>
</evidence>
<dbReference type="InterPro" id="IPR055557">
    <property type="entry name" value="DUF7133"/>
</dbReference>
<dbReference type="AlphaFoldDB" id="G0IVF1"/>
<dbReference type="SUPFAM" id="SSF52266">
    <property type="entry name" value="SGNH hydrolase"/>
    <property type="match status" value="1"/>
</dbReference>
<dbReference type="GO" id="GO:0016788">
    <property type="term" value="F:hydrolase activity, acting on ester bonds"/>
    <property type="evidence" value="ECO:0007669"/>
    <property type="project" value="UniProtKB-ARBA"/>
</dbReference>
<dbReference type="HOGENOM" id="CLU_003805_0_0_10"/>
<evidence type="ECO:0000313" key="9">
    <source>
        <dbReference type="Proteomes" id="UP000001635"/>
    </source>
</evidence>
<feature type="chain" id="PRO_5003400826" evidence="5">
    <location>
        <begin position="26"/>
        <end position="1071"/>
    </location>
</feature>
<evidence type="ECO:0000313" key="8">
    <source>
        <dbReference type="EMBL" id="AEL27950.1"/>
    </source>
</evidence>
<dbReference type="NCBIfam" id="TIGR02604">
    <property type="entry name" value="Piru_Ver_Nterm"/>
    <property type="match status" value="1"/>
</dbReference>
<protein>
    <submittedName>
        <fullName evidence="8">Membrane-bound dehydrogenase domain protein</fullName>
    </submittedName>
</protein>
<organism evidence="8 9">
    <name type="scientific">Cyclobacterium marinum (strain ATCC 25205 / DSM 745 / LMG 13164 / NCIMB 1802)</name>
    <name type="common">Flectobacillus marinus</name>
    <dbReference type="NCBI Taxonomy" id="880070"/>
    <lineage>
        <taxon>Bacteria</taxon>
        <taxon>Pseudomonadati</taxon>
        <taxon>Bacteroidota</taxon>
        <taxon>Cytophagia</taxon>
        <taxon>Cytophagales</taxon>
        <taxon>Cyclobacteriaceae</taxon>
        <taxon>Cyclobacterium</taxon>
    </lineage>
</organism>
<feature type="domain" description="WW" evidence="6">
    <location>
        <begin position="563"/>
        <end position="596"/>
    </location>
</feature>
<name>G0IVF1_CYCMS</name>
<dbReference type="InterPro" id="IPR001202">
    <property type="entry name" value="WW_dom"/>
</dbReference>
<dbReference type="Pfam" id="PF13646">
    <property type="entry name" value="HEAT_2"/>
    <property type="match status" value="1"/>
</dbReference>
<dbReference type="STRING" id="880070.Cycma_4247"/>
<proteinExistence type="predicted"/>
<evidence type="ECO:0000259" key="7">
    <source>
        <dbReference type="PROSITE" id="PS51007"/>
    </source>
</evidence>
<dbReference type="InterPro" id="IPR036909">
    <property type="entry name" value="Cyt_c-like_dom_sf"/>
</dbReference>
<gene>
    <name evidence="8" type="ordered locus">Cycma_4247</name>
</gene>
<feature type="domain" description="Cytochrome c" evidence="7">
    <location>
        <begin position="937"/>
        <end position="1032"/>
    </location>
</feature>
<keyword evidence="3 4" id="KW-0408">Iron</keyword>
<dbReference type="SUPFAM" id="SSF63829">
    <property type="entry name" value="Calcium-dependent phosphotriesterase"/>
    <property type="match status" value="1"/>
</dbReference>
<dbReference type="InterPro" id="IPR011042">
    <property type="entry name" value="6-blade_b-propeller_TolB-like"/>
</dbReference>
<dbReference type="SUPFAM" id="SSF46626">
    <property type="entry name" value="Cytochrome c"/>
    <property type="match status" value="1"/>
</dbReference>
<dbReference type="CDD" id="cd01834">
    <property type="entry name" value="SGNH_hydrolase_like_2"/>
    <property type="match status" value="1"/>
</dbReference>
<dbReference type="InterPro" id="IPR013428">
    <property type="entry name" value="Membrane-bound_put_N"/>
</dbReference>
<dbReference type="Gene3D" id="2.120.10.30">
    <property type="entry name" value="TolB, C-terminal domain"/>
    <property type="match status" value="1"/>
</dbReference>
<dbReference type="Gene3D" id="1.25.10.10">
    <property type="entry name" value="Leucine-rich Repeat Variant"/>
    <property type="match status" value="1"/>
</dbReference>
<dbReference type="Gene3D" id="3.40.50.1110">
    <property type="entry name" value="SGNH hydrolase"/>
    <property type="match status" value="1"/>
</dbReference>
<dbReference type="eggNOG" id="COG2755">
    <property type="taxonomic scope" value="Bacteria"/>
</dbReference>
<keyword evidence="9" id="KW-1185">Reference proteome</keyword>
<dbReference type="InterPro" id="IPR009056">
    <property type="entry name" value="Cyt_c-like_dom"/>
</dbReference>
<keyword evidence="1 4" id="KW-0349">Heme</keyword>
<dbReference type="InterPro" id="IPR011989">
    <property type="entry name" value="ARM-like"/>
</dbReference>
<dbReference type="Proteomes" id="UP000001635">
    <property type="component" value="Chromosome"/>
</dbReference>
<evidence type="ECO:0000256" key="1">
    <source>
        <dbReference type="ARBA" id="ARBA00022617"/>
    </source>
</evidence>
<evidence type="ECO:0000256" key="2">
    <source>
        <dbReference type="ARBA" id="ARBA00022723"/>
    </source>
</evidence>
<dbReference type="eggNOG" id="COG2133">
    <property type="taxonomic scope" value="Bacteria"/>
</dbReference>
<dbReference type="PANTHER" id="PTHR33546:SF1">
    <property type="entry name" value="LARGE, MULTIFUNCTIONAL SECRETED PROTEIN"/>
    <property type="match status" value="1"/>
</dbReference>
<dbReference type="PANTHER" id="PTHR33546">
    <property type="entry name" value="LARGE, MULTIFUNCTIONAL SECRETED PROTEIN-RELATED"/>
    <property type="match status" value="1"/>
</dbReference>
<feature type="signal peptide" evidence="5">
    <location>
        <begin position="1"/>
        <end position="25"/>
    </location>
</feature>
<sequence>MVRYKPKFMKRITSLILIGILSFFAFQCGQDGPKLTLNKGDHIILIGNNLGSRMMNYGHFETEMHVRYPDSLLYIRNMSDGGDTPGFRPHAGRVSPWAFPGAEEFQDELATNSGSEGHFETPDEWIKRHEADIIIAFFGYNESFEGEEGLEMYKNELEAFIKHTKNTIYNGEAPPQLALVSPIAFEDLSDDFDLPNGEKENKNLKMYTDAMKEIADRNQVLFVDAFSPSSSWFSSADEYFTIDGFQLTEKGYKKFSTFLTDKVFGTDKAVAEDNRAAIHAAVKEKNWMWHNDYKIPNGVHVFGRRYNPFGPDNYPYELKKIRQMTENRDQAIWKANKGEQFDLAKADESTIELPPVETNYNPEKNGSLEYLYGQDALDKFEVAEGYKVELFASEKEFPDLANPVQMTFDTKGRLWVSVMPSYPHYKPGDPKPNDKILILEDTDKDGKADKQTVFADSLHLPIGMEIAPEGVYLSQGTNFIILKDEDGDDYAEKREILLSGFDDHDTHHNISAFVADPSGAIYMGEGVFLHTDVETPYGPVRATNGGFYRYNPARKRLERTAQLPIPNPWGIAFDDWGQNFFAETSGPDVRWMMPGSVKSRYGEGNHKGPNLIEDAHRVRPTSGLEFVSSRHFPEEVQGDLLINNTIGFLGMKMHRMVEDGTGYDSEHRLDLIKSSDGNFRPVDMEFAPDGSLYFVDWHNILVGHMQHNARDPLRDHVHGRIYRITYPSRPLVTPPSIDGATIETLLDNLKLPEFRARYATRIELRGRDTEEVLSKMKTWIADLDENDPRYEHHLLEGLWVSWGLNAVDQDLLKKLMDSEDHRVRAAVARILRYTGHQVADQVDLLKKAAADPHGRVRLEAIVAASWLDKEDGLAILEIANENPMDDWMQKPFETSLAHLNDMSVKNMVINPDGSVVFQKASEEAKASNSRLKGEELTLFQMGKAIYSKEGFCITCHQPDGKGLSASGFPPLAGTKWVNGDEERFIKIVLNGLMGPIEVLGKEYPGQVPMTPYAGMLNDKEVAAVITYVRNSFGNESSAVSPDKVKAVRAAIKDKTGFYSPTELLQEHPMEE</sequence>
<dbReference type="InterPro" id="IPR036514">
    <property type="entry name" value="SGNH_hydro_sf"/>
</dbReference>
<dbReference type="eggNOG" id="COG2010">
    <property type="taxonomic scope" value="Bacteria"/>
</dbReference>
<dbReference type="Gene3D" id="1.10.760.10">
    <property type="entry name" value="Cytochrome c-like domain"/>
    <property type="match status" value="1"/>
</dbReference>
<dbReference type="InterPro" id="IPR016024">
    <property type="entry name" value="ARM-type_fold"/>
</dbReference>
<dbReference type="SUPFAM" id="SSF48371">
    <property type="entry name" value="ARM repeat"/>
    <property type="match status" value="1"/>
</dbReference>
<dbReference type="KEGG" id="cmr:Cycma_4247"/>
<dbReference type="Pfam" id="PF23500">
    <property type="entry name" value="DUF7133"/>
    <property type="match status" value="1"/>
</dbReference>
<evidence type="ECO:0000256" key="3">
    <source>
        <dbReference type="ARBA" id="ARBA00023004"/>
    </source>
</evidence>
<dbReference type="GO" id="GO:0046872">
    <property type="term" value="F:metal ion binding"/>
    <property type="evidence" value="ECO:0007669"/>
    <property type="project" value="UniProtKB-KW"/>
</dbReference>
<dbReference type="PROSITE" id="PS50020">
    <property type="entry name" value="WW_DOMAIN_2"/>
    <property type="match status" value="1"/>
</dbReference>
<evidence type="ECO:0000256" key="5">
    <source>
        <dbReference type="SAM" id="SignalP"/>
    </source>
</evidence>